<comment type="caution">
    <text evidence="2">The sequence shown here is derived from an EMBL/GenBank/DDBJ whole genome shotgun (WGS) entry which is preliminary data.</text>
</comment>
<reference evidence="2 3" key="1">
    <citation type="journal article" date="2020" name="Nature">
        <title>Six reference-quality genomes reveal evolution of bat adaptations.</title>
        <authorList>
            <person name="Jebb D."/>
            <person name="Huang Z."/>
            <person name="Pippel M."/>
            <person name="Hughes G.M."/>
            <person name="Lavrichenko K."/>
            <person name="Devanna P."/>
            <person name="Winkler S."/>
            <person name="Jermiin L.S."/>
            <person name="Skirmuntt E.C."/>
            <person name="Katzourakis A."/>
            <person name="Burkitt-Gray L."/>
            <person name="Ray D.A."/>
            <person name="Sullivan K.A.M."/>
            <person name="Roscito J.G."/>
            <person name="Kirilenko B.M."/>
            <person name="Davalos L.M."/>
            <person name="Corthals A.P."/>
            <person name="Power M.L."/>
            <person name="Jones G."/>
            <person name="Ransome R.D."/>
            <person name="Dechmann D.K.N."/>
            <person name="Locatelli A.G."/>
            <person name="Puechmaille S.J."/>
            <person name="Fedrigo O."/>
            <person name="Jarvis E.D."/>
            <person name="Hiller M."/>
            <person name="Vernes S.C."/>
            <person name="Myers E.W."/>
            <person name="Teeling E.C."/>
        </authorList>
    </citation>
    <scope>NUCLEOTIDE SEQUENCE [LARGE SCALE GENOMIC DNA]</scope>
    <source>
        <strain evidence="2">Bat1K_MPI-CBG_1</strain>
    </source>
</reference>
<feature type="region of interest" description="Disordered" evidence="1">
    <location>
        <begin position="1"/>
        <end position="164"/>
    </location>
</feature>
<gene>
    <name evidence="2" type="ORF">HJG60_011240</name>
</gene>
<feature type="compositionally biased region" description="Polar residues" evidence="1">
    <location>
        <begin position="84"/>
        <end position="94"/>
    </location>
</feature>
<organism evidence="2 3">
    <name type="scientific">Phyllostomus discolor</name>
    <name type="common">pale spear-nosed bat</name>
    <dbReference type="NCBI Taxonomy" id="89673"/>
    <lineage>
        <taxon>Eukaryota</taxon>
        <taxon>Metazoa</taxon>
        <taxon>Chordata</taxon>
        <taxon>Craniata</taxon>
        <taxon>Vertebrata</taxon>
        <taxon>Euteleostomi</taxon>
        <taxon>Mammalia</taxon>
        <taxon>Eutheria</taxon>
        <taxon>Laurasiatheria</taxon>
        <taxon>Chiroptera</taxon>
        <taxon>Yangochiroptera</taxon>
        <taxon>Phyllostomidae</taxon>
        <taxon>Phyllostominae</taxon>
        <taxon>Phyllostomus</taxon>
    </lineage>
</organism>
<dbReference type="Proteomes" id="UP000664940">
    <property type="component" value="Unassembled WGS sequence"/>
</dbReference>
<evidence type="ECO:0000313" key="2">
    <source>
        <dbReference type="EMBL" id="KAF6104240.1"/>
    </source>
</evidence>
<sequence length="164" mass="17167">MPALQPDTSVPVMLDTSGKGTHSGCSEEPCVQSGTTRREAPGESAQRPAGVPSTAATAHTHGLLGKLHTWRQGGQDPCARDSEGWSTPLSSITEAGSRALLREPSPTHQSAAPPHAELPWIGRQRLLPAARGLGLPRCPPGSGDPSWQDADNPLAHLLSSRPKT</sequence>
<evidence type="ECO:0000313" key="3">
    <source>
        <dbReference type="Proteomes" id="UP000664940"/>
    </source>
</evidence>
<proteinExistence type="predicted"/>
<accession>A0A834A7F7</accession>
<evidence type="ECO:0000256" key="1">
    <source>
        <dbReference type="SAM" id="MobiDB-lite"/>
    </source>
</evidence>
<dbReference type="AlphaFoldDB" id="A0A834A7F7"/>
<name>A0A834A7F7_9CHIR</name>
<dbReference type="EMBL" id="JABVXQ010000006">
    <property type="protein sequence ID" value="KAF6104240.1"/>
    <property type="molecule type" value="Genomic_DNA"/>
</dbReference>
<protein>
    <submittedName>
        <fullName evidence="2">Uncharacterized protein</fullName>
    </submittedName>
</protein>